<feature type="region of interest" description="Disordered" evidence="8">
    <location>
        <begin position="431"/>
        <end position="458"/>
    </location>
</feature>
<proteinExistence type="inferred from homology"/>
<evidence type="ECO:0000256" key="1">
    <source>
        <dbReference type="ARBA" id="ARBA00007261"/>
    </source>
</evidence>
<dbReference type="PANTHER" id="PTHR43690:SF17">
    <property type="entry name" value="PROTEIN YHJJ"/>
    <property type="match status" value="1"/>
</dbReference>
<keyword evidence="12" id="KW-1185">Reference proteome</keyword>
<dbReference type="EMBL" id="CP039291">
    <property type="protein sequence ID" value="QCB94973.1"/>
    <property type="molecule type" value="Genomic_DNA"/>
</dbReference>
<organism evidence="11 12">
    <name type="scientific">Cellulomonas shaoxiangyii</name>
    <dbReference type="NCBI Taxonomy" id="2566013"/>
    <lineage>
        <taxon>Bacteria</taxon>
        <taxon>Bacillati</taxon>
        <taxon>Actinomycetota</taxon>
        <taxon>Actinomycetes</taxon>
        <taxon>Micrococcales</taxon>
        <taxon>Cellulomonadaceae</taxon>
        <taxon>Cellulomonas</taxon>
    </lineage>
</organism>
<evidence type="ECO:0000256" key="3">
    <source>
        <dbReference type="ARBA" id="ARBA00022723"/>
    </source>
</evidence>
<comment type="similarity">
    <text evidence="1 7">Belongs to the peptidase M16 family.</text>
</comment>
<evidence type="ECO:0000256" key="6">
    <source>
        <dbReference type="ARBA" id="ARBA00023049"/>
    </source>
</evidence>
<dbReference type="PANTHER" id="PTHR43690">
    <property type="entry name" value="NARDILYSIN"/>
    <property type="match status" value="1"/>
</dbReference>
<dbReference type="OrthoDB" id="9811314at2"/>
<name>A0A4P7SQD3_9CELL</name>
<gene>
    <name evidence="11" type="ORF">E5225_16785</name>
</gene>
<dbReference type="InterPro" id="IPR001431">
    <property type="entry name" value="Pept_M16_Zn_BS"/>
</dbReference>
<dbReference type="AlphaFoldDB" id="A0A4P7SQD3"/>
<evidence type="ECO:0000256" key="7">
    <source>
        <dbReference type="RuleBase" id="RU004447"/>
    </source>
</evidence>
<dbReference type="GO" id="GO:0006508">
    <property type="term" value="P:proteolysis"/>
    <property type="evidence" value="ECO:0007669"/>
    <property type="project" value="UniProtKB-KW"/>
</dbReference>
<accession>A0A4P7SQD3</accession>
<keyword evidence="3" id="KW-0479">Metal-binding</keyword>
<dbReference type="Proteomes" id="UP000296469">
    <property type="component" value="Chromosome"/>
</dbReference>
<evidence type="ECO:0000256" key="5">
    <source>
        <dbReference type="ARBA" id="ARBA00022833"/>
    </source>
</evidence>
<dbReference type="Pfam" id="PF00675">
    <property type="entry name" value="Peptidase_M16"/>
    <property type="match status" value="1"/>
</dbReference>
<dbReference type="InterPro" id="IPR050626">
    <property type="entry name" value="Peptidase_M16"/>
</dbReference>
<evidence type="ECO:0000259" key="9">
    <source>
        <dbReference type="Pfam" id="PF00675"/>
    </source>
</evidence>
<evidence type="ECO:0000313" key="12">
    <source>
        <dbReference type="Proteomes" id="UP000296469"/>
    </source>
</evidence>
<keyword evidence="2" id="KW-0645">Protease</keyword>
<dbReference type="GO" id="GO:0004222">
    <property type="term" value="F:metalloendopeptidase activity"/>
    <property type="evidence" value="ECO:0007669"/>
    <property type="project" value="InterPro"/>
</dbReference>
<evidence type="ECO:0000256" key="2">
    <source>
        <dbReference type="ARBA" id="ARBA00022670"/>
    </source>
</evidence>
<dbReference type="RefSeq" id="WP_135974994.1">
    <property type="nucleotide sequence ID" value="NZ_CP039291.1"/>
</dbReference>
<feature type="domain" description="Peptidase M16 C-terminal" evidence="10">
    <location>
        <begin position="181"/>
        <end position="363"/>
    </location>
</feature>
<sequence length="458" mass="47483">MPTARSSNGVRTPPITTARLANGLRAVVVPDRATHVACVAVVYDVGMRAEPPGRTGFAHLVEHLMFAGSRRAAPGGHARFVQGVGGTFNGSTAADRTCFHQVVPPAAVERVLALEADRMAGPVLTPDALAAQRAVVREEVRGKTLHRPYGGFPRVPVSALLFDEFAYAHDGFGSLADLEAATLEDAVAFVEQHYRPRHAVVAVVGDVDPDDVLAAVQRWFGDLPAGASAPAAPRARPASLAADRTARSWDPLAPVPALACAWRVPDPADLAAYLPYVLLADLLGDGATGRLARALVRRAGVAHAVGAGLDLAGDPFDVRDPTGLVATAFLRPGADPAHALRLVDDELAAVAAHGVPADELERLHAVATARTWARVERPARRALAVATALLQRDRPSLPWEVPGLLAQVGPADLRAAAADLGAAPRAVHVVLPGEPGAGPGSAPDATGPRERTSAGAVA</sequence>
<dbReference type="InterPro" id="IPR007863">
    <property type="entry name" value="Peptidase_M16_C"/>
</dbReference>
<dbReference type="GO" id="GO:0046872">
    <property type="term" value="F:metal ion binding"/>
    <property type="evidence" value="ECO:0007669"/>
    <property type="project" value="UniProtKB-KW"/>
</dbReference>
<dbReference type="Pfam" id="PF05193">
    <property type="entry name" value="Peptidase_M16_C"/>
    <property type="match status" value="1"/>
</dbReference>
<keyword evidence="4" id="KW-0378">Hydrolase</keyword>
<dbReference type="InterPro" id="IPR011249">
    <property type="entry name" value="Metalloenz_LuxS/M16"/>
</dbReference>
<keyword evidence="5" id="KW-0862">Zinc</keyword>
<dbReference type="PROSITE" id="PS00143">
    <property type="entry name" value="INSULINASE"/>
    <property type="match status" value="1"/>
</dbReference>
<dbReference type="Gene3D" id="3.30.830.10">
    <property type="entry name" value="Metalloenzyme, LuxS/M16 peptidase-like"/>
    <property type="match status" value="2"/>
</dbReference>
<dbReference type="InterPro" id="IPR011765">
    <property type="entry name" value="Pept_M16_N"/>
</dbReference>
<keyword evidence="6" id="KW-0482">Metalloprotease</keyword>
<evidence type="ECO:0000313" key="11">
    <source>
        <dbReference type="EMBL" id="QCB94973.1"/>
    </source>
</evidence>
<dbReference type="SUPFAM" id="SSF63411">
    <property type="entry name" value="LuxS/MPP-like metallohydrolase"/>
    <property type="match status" value="2"/>
</dbReference>
<dbReference type="KEGG" id="celz:E5225_16785"/>
<evidence type="ECO:0000256" key="4">
    <source>
        <dbReference type="ARBA" id="ARBA00022801"/>
    </source>
</evidence>
<evidence type="ECO:0000256" key="8">
    <source>
        <dbReference type="SAM" id="MobiDB-lite"/>
    </source>
</evidence>
<feature type="domain" description="Peptidase M16 N-terminal" evidence="9">
    <location>
        <begin position="30"/>
        <end position="140"/>
    </location>
</feature>
<protein>
    <submittedName>
        <fullName evidence="11">Insulinase family protein</fullName>
    </submittedName>
</protein>
<evidence type="ECO:0000259" key="10">
    <source>
        <dbReference type="Pfam" id="PF05193"/>
    </source>
</evidence>
<reference evidence="11 12" key="1">
    <citation type="submission" date="2019-04" db="EMBL/GenBank/DDBJ databases">
        <title>Isolation and identification of Cellulomonas shaoxiangyii sp. Nov. isolated from feces of the Tibetan antelopes (Pantholops hodgsonii) in the Qinghai-Tibet plateau of China.</title>
        <authorList>
            <person name="Tian Z."/>
        </authorList>
    </citation>
    <scope>NUCLEOTIDE SEQUENCE [LARGE SCALE GENOMIC DNA]</scope>
    <source>
        <strain evidence="11 12">Z28</strain>
    </source>
</reference>